<comment type="caution">
    <text evidence="3">The sequence shown here is derived from an EMBL/GenBank/DDBJ whole genome shotgun (WGS) entry which is preliminary data.</text>
</comment>
<evidence type="ECO:0000313" key="3">
    <source>
        <dbReference type="EMBL" id="KKQ90112.1"/>
    </source>
</evidence>
<dbReference type="SUPFAM" id="SSF102405">
    <property type="entry name" value="MCP/YpsA-like"/>
    <property type="match status" value="1"/>
</dbReference>
<dbReference type="InterPro" id="IPR003488">
    <property type="entry name" value="DprA"/>
</dbReference>
<sequence length="162" mass="17508">MTKLIIKYSDFEFPDLLKEMSDCPKKLYCVGNVELLKSKKIISVVGSRNMSVYGKKVIGELVGGLVKDDWVIVSGMAYGVDSEVHRKCVQNKGKTIAVLASGADIATPKGNSEIYRNIVNNGGLVISEINFGEMPKSKNEFLKRNRIVAGIGIGVVVIEGGG</sequence>
<organism evidence="3 4">
    <name type="scientific">Candidatus Shapirobacteria bacterium GW2011_GWE1_38_92</name>
    <dbReference type="NCBI Taxonomy" id="1618489"/>
    <lineage>
        <taxon>Bacteria</taxon>
        <taxon>Candidatus Shapironibacteriota</taxon>
    </lineage>
</organism>
<dbReference type="Proteomes" id="UP000033841">
    <property type="component" value="Unassembled WGS sequence"/>
</dbReference>
<dbReference type="PANTHER" id="PTHR43022">
    <property type="entry name" value="PROTEIN SMF"/>
    <property type="match status" value="1"/>
</dbReference>
<feature type="domain" description="Smf/DprA SLOG" evidence="2">
    <location>
        <begin position="6"/>
        <end position="160"/>
    </location>
</feature>
<dbReference type="AlphaFoldDB" id="A0A0G0LGE6"/>
<gene>
    <name evidence="3" type="ORF">UT14_C0044G0001</name>
</gene>
<evidence type="ECO:0000259" key="2">
    <source>
        <dbReference type="Pfam" id="PF02481"/>
    </source>
</evidence>
<dbReference type="GO" id="GO:0009294">
    <property type="term" value="P:DNA-mediated transformation"/>
    <property type="evidence" value="ECO:0007669"/>
    <property type="project" value="InterPro"/>
</dbReference>
<dbReference type="InterPro" id="IPR057666">
    <property type="entry name" value="DrpA_SLOG"/>
</dbReference>
<accession>A0A0G0LGE6</accession>
<proteinExistence type="inferred from homology"/>
<evidence type="ECO:0000313" key="4">
    <source>
        <dbReference type="Proteomes" id="UP000033841"/>
    </source>
</evidence>
<dbReference type="Pfam" id="PF02481">
    <property type="entry name" value="DNA_processg_A"/>
    <property type="match status" value="1"/>
</dbReference>
<reference evidence="3 4" key="1">
    <citation type="journal article" date="2015" name="Nature">
        <title>rRNA introns, odd ribosomes, and small enigmatic genomes across a large radiation of phyla.</title>
        <authorList>
            <person name="Brown C.T."/>
            <person name="Hug L.A."/>
            <person name="Thomas B.C."/>
            <person name="Sharon I."/>
            <person name="Castelle C.J."/>
            <person name="Singh A."/>
            <person name="Wilkins M.J."/>
            <person name="Williams K.H."/>
            <person name="Banfield J.F."/>
        </authorList>
    </citation>
    <scope>NUCLEOTIDE SEQUENCE [LARGE SCALE GENOMIC DNA]</scope>
</reference>
<comment type="similarity">
    <text evidence="1">Belongs to the DprA/Smf family.</text>
</comment>
<dbReference type="PANTHER" id="PTHR43022:SF1">
    <property type="entry name" value="PROTEIN SMF"/>
    <property type="match status" value="1"/>
</dbReference>
<protein>
    <submittedName>
        <fullName evidence="3">Protecting protein DprA protein</fullName>
    </submittedName>
</protein>
<dbReference type="Gene3D" id="3.40.50.450">
    <property type="match status" value="1"/>
</dbReference>
<evidence type="ECO:0000256" key="1">
    <source>
        <dbReference type="ARBA" id="ARBA00006525"/>
    </source>
</evidence>
<feature type="non-terminal residue" evidence="3">
    <location>
        <position position="162"/>
    </location>
</feature>
<dbReference type="EMBL" id="LBVR01000044">
    <property type="protein sequence ID" value="KKQ90112.1"/>
    <property type="molecule type" value="Genomic_DNA"/>
</dbReference>
<name>A0A0G0LGE6_9BACT</name>